<dbReference type="RefSeq" id="WP_336613663.1">
    <property type="nucleotide sequence ID" value="NZ_JADBHS010000009.1"/>
</dbReference>
<organism evidence="1 2">
    <name type="scientific">Campylobacter californiensis</name>
    <dbReference type="NCBI Taxonomy" id="1032243"/>
    <lineage>
        <taxon>Bacteria</taxon>
        <taxon>Pseudomonadati</taxon>
        <taxon>Campylobacterota</taxon>
        <taxon>Epsilonproteobacteria</taxon>
        <taxon>Campylobacterales</taxon>
        <taxon>Campylobacteraceae</taxon>
        <taxon>Campylobacter</taxon>
    </lineage>
</organism>
<gene>
    <name evidence="1" type="ORF">CCAL12919_05795</name>
</gene>
<sequence length="323" mass="35672">MDELLKLFTVEKMTEIINQTKADQSFITDTFFTKWTPTLSNTHNLIITKGAGIILKSVSENGEHLVTKNPDETIISVPLPRFPQQDVLSASEMNLLKTLNTQSEQAKSLAAAIGRKLNKQKSNITNTIEYMAIGAIFGKVMDGEGNTLFELTANRKKVSISATTKLSTMLSEIEKAQVEVLGAAKPYIALVTRELYEELLNIVEEGKLLNTSAVKIFDKNGLLTLEIFGKTFMPYDATYKNTKGKSTTYMTGKKGVVVPLDSEIFEIVYTRANHTEAIGKAPTKFFAATPEVLPRGAGWNIVSESRPIPICNRLDAIVELEFA</sequence>
<dbReference type="AlphaFoldDB" id="A0ABD4JIS5"/>
<dbReference type="Pfam" id="PF03864">
    <property type="entry name" value="Phage_cap_E"/>
    <property type="match status" value="1"/>
</dbReference>
<name>A0ABD4JIS5_9BACT</name>
<proteinExistence type="predicted"/>
<comment type="caution">
    <text evidence="1">The sequence shown here is derived from an EMBL/GenBank/DDBJ whole genome shotgun (WGS) entry which is preliminary data.</text>
</comment>
<accession>A0ABD4JIS5</accession>
<protein>
    <submittedName>
        <fullName evidence="1">Major capsid protein</fullName>
    </submittedName>
</protein>
<evidence type="ECO:0000313" key="1">
    <source>
        <dbReference type="EMBL" id="MBE2986645.1"/>
    </source>
</evidence>
<dbReference type="Gene3D" id="3.15.30.10">
    <property type="entry name" value="putative capsid protein of prophage domain like"/>
    <property type="match status" value="1"/>
</dbReference>
<reference evidence="1 2" key="1">
    <citation type="submission" date="2020-10" db="EMBL/GenBank/DDBJ databases">
        <title>Campylobacter californiensis sp. nov. isolated from cattle and feral swine in California.</title>
        <authorList>
            <person name="Miller W.G."/>
        </authorList>
    </citation>
    <scope>NUCLEOTIDE SEQUENCE [LARGE SCALE GENOMIC DNA]</scope>
    <source>
        <strain evidence="1 2">RM12919</strain>
    </source>
</reference>
<evidence type="ECO:0000313" key="2">
    <source>
        <dbReference type="Proteomes" id="UP001318760"/>
    </source>
</evidence>
<dbReference type="EMBL" id="JADBHS010000009">
    <property type="protein sequence ID" value="MBE2986645.1"/>
    <property type="molecule type" value="Genomic_DNA"/>
</dbReference>
<dbReference type="InterPro" id="IPR005564">
    <property type="entry name" value="Major_capsid_GpE"/>
</dbReference>
<dbReference type="Proteomes" id="UP001318760">
    <property type="component" value="Unassembled WGS sequence"/>
</dbReference>